<feature type="transmembrane region" description="Helical" evidence="1">
    <location>
        <begin position="20"/>
        <end position="39"/>
    </location>
</feature>
<evidence type="ECO:0000256" key="1">
    <source>
        <dbReference type="SAM" id="Phobius"/>
    </source>
</evidence>
<reference evidence="3" key="1">
    <citation type="journal article" date="2014" name="BMC Genomics">
        <title>Genome sequencing of two Neorhizobium galegae strains reveals a noeT gene responsible for the unusual acetylation of the nodulation factors.</title>
        <authorList>
            <person name="Osterman J."/>
            <person name="Marsh J."/>
            <person name="Laine P.K."/>
            <person name="Zeng Z."/>
            <person name="Alatalo E."/>
            <person name="Sullivan J.T."/>
            <person name="Young J.P."/>
            <person name="Thomas-Oates J."/>
            <person name="Paulin L."/>
            <person name="Lindstrom K."/>
        </authorList>
    </citation>
    <scope>NUCLEOTIDE SEQUENCE [LARGE SCALE GENOMIC DNA]</scope>
    <source>
        <strain evidence="3">HAMBI 540</strain>
    </source>
</reference>
<protein>
    <submittedName>
        <fullName evidence="2">Uncharacterized protein</fullName>
    </submittedName>
</protein>
<dbReference type="AlphaFoldDB" id="A0A068SK78"/>
<dbReference type="RefSeq" id="WP_255761379.1">
    <property type="nucleotide sequence ID" value="NZ_HG938353.1"/>
</dbReference>
<keyword evidence="1" id="KW-1133">Transmembrane helix</keyword>
<evidence type="ECO:0000313" key="3">
    <source>
        <dbReference type="Proteomes" id="UP000028181"/>
    </source>
</evidence>
<evidence type="ECO:0000313" key="2">
    <source>
        <dbReference type="EMBL" id="CDN46453.1"/>
    </source>
</evidence>
<keyword evidence="1" id="KW-0812">Transmembrane</keyword>
<gene>
    <name evidence="2" type="ORF">RG540_CH02590</name>
</gene>
<keyword evidence="3" id="KW-1185">Reference proteome</keyword>
<sequence length="43" mass="4756">MSMVYEWDAKRARRAYLARIGLSLLAAMVVVAVPTWVAISMTG</sequence>
<name>A0A068SK78_NEOGA</name>
<dbReference type="PATRIC" id="fig|1028800.3.peg.264"/>
<dbReference type="HOGENOM" id="CLU_3236605_0_0_5"/>
<dbReference type="GeneID" id="79064218"/>
<accession>A0A068SK78</accession>
<proteinExistence type="predicted"/>
<dbReference type="eggNOG" id="ENOG50319Y3">
    <property type="taxonomic scope" value="Bacteria"/>
</dbReference>
<dbReference type="KEGG" id="ngg:RG540_CH02590"/>
<dbReference type="EMBL" id="HG938353">
    <property type="protein sequence ID" value="CDN46453.1"/>
    <property type="molecule type" value="Genomic_DNA"/>
</dbReference>
<dbReference type="Proteomes" id="UP000028181">
    <property type="component" value="Chromosome I"/>
</dbReference>
<keyword evidence="1" id="KW-0472">Membrane</keyword>
<organism evidence="2 3">
    <name type="scientific">Neorhizobium galegae bv. orientalis str. HAMBI 540</name>
    <dbReference type="NCBI Taxonomy" id="1028800"/>
    <lineage>
        <taxon>Bacteria</taxon>
        <taxon>Pseudomonadati</taxon>
        <taxon>Pseudomonadota</taxon>
        <taxon>Alphaproteobacteria</taxon>
        <taxon>Hyphomicrobiales</taxon>
        <taxon>Rhizobiaceae</taxon>
        <taxon>Rhizobium/Agrobacterium group</taxon>
        <taxon>Neorhizobium</taxon>
    </lineage>
</organism>